<accession>A0A6M3JYK5</accession>
<dbReference type="AlphaFoldDB" id="A0A6M3JYK5"/>
<gene>
    <name evidence="1" type="ORF">MM415A01866_0006</name>
    <name evidence="2" type="ORF">MM415B02635_0018</name>
</gene>
<reference evidence="1" key="1">
    <citation type="submission" date="2020-03" db="EMBL/GenBank/DDBJ databases">
        <title>The deep terrestrial virosphere.</title>
        <authorList>
            <person name="Holmfeldt K."/>
            <person name="Nilsson E."/>
            <person name="Simone D."/>
            <person name="Lopez-Fernandez M."/>
            <person name="Wu X."/>
            <person name="de Brujin I."/>
            <person name="Lundin D."/>
            <person name="Andersson A."/>
            <person name="Bertilsson S."/>
            <person name="Dopson M."/>
        </authorList>
    </citation>
    <scope>NUCLEOTIDE SEQUENCE</scope>
    <source>
        <strain evidence="1">MM415A01866</strain>
        <strain evidence="2">MM415B02635</strain>
    </source>
</reference>
<organism evidence="1">
    <name type="scientific">viral metagenome</name>
    <dbReference type="NCBI Taxonomy" id="1070528"/>
    <lineage>
        <taxon>unclassified sequences</taxon>
        <taxon>metagenomes</taxon>
        <taxon>organismal metagenomes</taxon>
    </lineage>
</organism>
<name>A0A6M3JYK5_9ZZZZ</name>
<evidence type="ECO:0000313" key="1">
    <source>
        <dbReference type="EMBL" id="QJA75120.1"/>
    </source>
</evidence>
<dbReference type="EMBL" id="MT142142">
    <property type="protein sequence ID" value="QJA75120.1"/>
    <property type="molecule type" value="Genomic_DNA"/>
</dbReference>
<sequence>MSGYNSMNQGDTAKRVVVTTNRVPGVGTAAGTTLCKECDHYAYKNELCFLHWFKQAKFLS</sequence>
<dbReference type="EMBL" id="MT142815">
    <property type="protein sequence ID" value="QJA88979.1"/>
    <property type="molecule type" value="Genomic_DNA"/>
</dbReference>
<protein>
    <submittedName>
        <fullName evidence="1">Uncharacterized protein</fullName>
    </submittedName>
</protein>
<proteinExistence type="predicted"/>
<evidence type="ECO:0000313" key="2">
    <source>
        <dbReference type="EMBL" id="QJA88979.1"/>
    </source>
</evidence>